<dbReference type="Gene3D" id="2.60.40.10">
    <property type="entry name" value="Immunoglobulins"/>
    <property type="match status" value="1"/>
</dbReference>
<evidence type="ECO:0000256" key="7">
    <source>
        <dbReference type="ARBA" id="ARBA00023157"/>
    </source>
</evidence>
<evidence type="ECO:0000313" key="17">
    <source>
        <dbReference type="Proteomes" id="UP000472241"/>
    </source>
</evidence>
<proteinExistence type="predicted"/>
<reference evidence="16" key="2">
    <citation type="submission" date="2025-09" db="UniProtKB">
        <authorList>
            <consortium name="Ensembl"/>
        </authorList>
    </citation>
    <scope>IDENTIFICATION</scope>
</reference>
<evidence type="ECO:0000256" key="1">
    <source>
        <dbReference type="ARBA" id="ARBA00004251"/>
    </source>
</evidence>
<accession>A0A667HA69</accession>
<comment type="function">
    <text evidence="10">Inhibitory receptor that plays a role in the modulation of immune responses. Suppresses T-cell activation by promoting the generation of mature immunoregulatory dendritic cells. Upon binding to its ligands PVR/CD155 or NECTIN2/CD112, which are expressed on antigen-presenting cells, sends inhibitory signals to the T-cell or NK cell. Mechanistically, interaction with ligand leads to phosphorylation of the cytoplasmic tail by Src family tyrosine kinases such as FYN or LCK, allowing subsequent binding to adapter GRB2 and SHIP1/INPP5D. In turn, inhibits PI3K and MAPK signaling cascades. In addition, associates with beta-arrestin-2/ARRB2 to recruit SHIP1/INPP5D that suppresses autoubiquitination of TRAF6 and subsequently inhibits NF-kappa-B signaling pathway. Also acts as a receptor for NECTIN4 to inhibit NK cell cytotoxicity.</text>
</comment>
<evidence type="ECO:0000256" key="14">
    <source>
        <dbReference type="SAM" id="Phobius"/>
    </source>
</evidence>
<dbReference type="SMART" id="SM00406">
    <property type="entry name" value="IGv"/>
    <property type="match status" value="1"/>
</dbReference>
<dbReference type="GO" id="GO:0032733">
    <property type="term" value="P:positive regulation of interleukin-10 production"/>
    <property type="evidence" value="ECO:0007669"/>
    <property type="project" value="TreeGrafter"/>
</dbReference>
<keyword evidence="7" id="KW-1015">Disulfide bond</keyword>
<reference evidence="16" key="1">
    <citation type="submission" date="2025-08" db="UniProtKB">
        <authorList>
            <consortium name="Ensembl"/>
        </authorList>
    </citation>
    <scope>IDENTIFICATION</scope>
</reference>
<dbReference type="PANTHER" id="PTHR47734:SF1">
    <property type="entry name" value="T-CELL IMMUNORECEPTOR WITH IG AND ITIM DOMAINS"/>
    <property type="match status" value="1"/>
</dbReference>
<dbReference type="GO" id="GO:0009986">
    <property type="term" value="C:cell surface"/>
    <property type="evidence" value="ECO:0007669"/>
    <property type="project" value="TreeGrafter"/>
</dbReference>
<dbReference type="InterPro" id="IPR036179">
    <property type="entry name" value="Ig-like_dom_sf"/>
</dbReference>
<dbReference type="GO" id="GO:0005886">
    <property type="term" value="C:plasma membrane"/>
    <property type="evidence" value="ECO:0007669"/>
    <property type="project" value="UniProtKB-SubCell"/>
</dbReference>
<evidence type="ECO:0000256" key="11">
    <source>
        <dbReference type="ARBA" id="ARBA00062443"/>
    </source>
</evidence>
<keyword evidence="2" id="KW-1003">Cell membrane</keyword>
<dbReference type="PROSITE" id="PS50835">
    <property type="entry name" value="IG_LIKE"/>
    <property type="match status" value="1"/>
</dbReference>
<evidence type="ECO:0000256" key="3">
    <source>
        <dbReference type="ARBA" id="ARBA00022692"/>
    </source>
</evidence>
<dbReference type="InterPro" id="IPR013106">
    <property type="entry name" value="Ig_V-set"/>
</dbReference>
<evidence type="ECO:0000256" key="8">
    <source>
        <dbReference type="ARBA" id="ARBA00023180"/>
    </source>
</evidence>
<name>A0A667HA69_LYNCA</name>
<dbReference type="SUPFAM" id="SSF48726">
    <property type="entry name" value="Immunoglobulin"/>
    <property type="match status" value="1"/>
</dbReference>
<organism evidence="16 17">
    <name type="scientific">Lynx canadensis</name>
    <name type="common">Canada lynx</name>
    <name type="synonym">Felis canadensis</name>
    <dbReference type="NCBI Taxonomy" id="61383"/>
    <lineage>
        <taxon>Eukaryota</taxon>
        <taxon>Metazoa</taxon>
        <taxon>Chordata</taxon>
        <taxon>Craniata</taxon>
        <taxon>Vertebrata</taxon>
        <taxon>Euteleostomi</taxon>
        <taxon>Mammalia</taxon>
        <taxon>Eutheria</taxon>
        <taxon>Laurasiatheria</taxon>
        <taxon>Carnivora</taxon>
        <taxon>Feliformia</taxon>
        <taxon>Felidae</taxon>
        <taxon>Felinae</taxon>
        <taxon>Lynx</taxon>
    </lineage>
</organism>
<dbReference type="Pfam" id="PF07686">
    <property type="entry name" value="V-set"/>
    <property type="match status" value="1"/>
</dbReference>
<keyword evidence="5 14" id="KW-1133">Transmembrane helix</keyword>
<dbReference type="InterPro" id="IPR003599">
    <property type="entry name" value="Ig_sub"/>
</dbReference>
<evidence type="ECO:0000313" key="16">
    <source>
        <dbReference type="Ensembl" id="ENSLCNP00005024038.1"/>
    </source>
</evidence>
<keyword evidence="6 14" id="KW-0472">Membrane</keyword>
<dbReference type="AlphaFoldDB" id="A0A667HA69"/>
<feature type="transmembrane region" description="Helical" evidence="14">
    <location>
        <begin position="214"/>
        <end position="235"/>
    </location>
</feature>
<evidence type="ECO:0000256" key="2">
    <source>
        <dbReference type="ARBA" id="ARBA00022475"/>
    </source>
</evidence>
<sequence length="316" mass="34909">MVFLVAHPMQFVYLLRAFFFYKSVSDIVSAELSFSETLSPHRLSFGLPATVLQFPWKRPRLLPVGPPLGRSMQWYLLLIWAQGLRQAPLPTSGAVSGRIVTMGNVSAEEGGSVTLQCRLSSTTAKVTQVNWEQQDQLLAVHHANLGWYLCPAFRERVVPGPNLGLTLQSLTRNDTGEYFCTYHTYPDGIYRGTLFLEVLQSSVAERSAGFQIPLLGAMAIVLAVICMAVIVVVTLTRKKKSLRAHSSESGLRRMPREQEGWSAGVLSSAGSCIQAEAVPVVFCTEQRGDDCAEPHEYFNVLSYRSLGSFSFPAETN</sequence>
<evidence type="ECO:0000256" key="4">
    <source>
        <dbReference type="ARBA" id="ARBA00022729"/>
    </source>
</evidence>
<keyword evidence="8" id="KW-0325">Glycoprotein</keyword>
<dbReference type="PANTHER" id="PTHR47734">
    <property type="entry name" value="T-CELL IMMUNORECEPTOR WITH IG AND ITIM DOMAINS PROTEIN, TIGIT"/>
    <property type="match status" value="1"/>
</dbReference>
<evidence type="ECO:0000256" key="6">
    <source>
        <dbReference type="ARBA" id="ARBA00023136"/>
    </source>
</evidence>
<gene>
    <name evidence="16" type="primary">TIGIT</name>
</gene>
<dbReference type="GO" id="GO:0050868">
    <property type="term" value="P:negative regulation of T cell activation"/>
    <property type="evidence" value="ECO:0007669"/>
    <property type="project" value="InterPro"/>
</dbReference>
<dbReference type="InterPro" id="IPR007110">
    <property type="entry name" value="Ig-like_dom"/>
</dbReference>
<comment type="subcellular location">
    <subcellularLocation>
        <location evidence="1">Cell membrane</location>
        <topology evidence="1">Single-pass type I membrane protein</topology>
    </subcellularLocation>
</comment>
<dbReference type="InterPro" id="IPR042948">
    <property type="entry name" value="TIGIT"/>
</dbReference>
<evidence type="ECO:0000256" key="9">
    <source>
        <dbReference type="ARBA" id="ARBA00023319"/>
    </source>
</evidence>
<dbReference type="Ensembl" id="ENSLCNT00005026852.1">
    <property type="protein sequence ID" value="ENSLCNP00005024038.1"/>
    <property type="gene ID" value="ENSLCNG00005015623.1"/>
</dbReference>
<evidence type="ECO:0000259" key="15">
    <source>
        <dbReference type="PROSITE" id="PS50835"/>
    </source>
</evidence>
<dbReference type="GO" id="GO:0005102">
    <property type="term" value="F:signaling receptor binding"/>
    <property type="evidence" value="ECO:0007669"/>
    <property type="project" value="InterPro"/>
</dbReference>
<protein>
    <recommendedName>
        <fullName evidence="12">T-cell immunoreceptor with Ig and ITIM domains</fullName>
    </recommendedName>
    <alternativeName>
        <fullName evidence="13">V-set and transmembrane domain-containing protein 3</fullName>
    </alternativeName>
</protein>
<dbReference type="GO" id="GO:0032695">
    <property type="term" value="P:negative regulation of interleukin-12 production"/>
    <property type="evidence" value="ECO:0007669"/>
    <property type="project" value="TreeGrafter"/>
</dbReference>
<dbReference type="SMART" id="SM00409">
    <property type="entry name" value="IG"/>
    <property type="match status" value="1"/>
</dbReference>
<keyword evidence="4" id="KW-0732">Signal</keyword>
<feature type="domain" description="Ig-like" evidence="15">
    <location>
        <begin position="90"/>
        <end position="181"/>
    </location>
</feature>
<evidence type="ECO:0000256" key="5">
    <source>
        <dbReference type="ARBA" id="ARBA00022989"/>
    </source>
</evidence>
<evidence type="ECO:0000256" key="10">
    <source>
        <dbReference type="ARBA" id="ARBA00059118"/>
    </source>
</evidence>
<keyword evidence="9" id="KW-0393">Immunoglobulin domain</keyword>
<evidence type="ECO:0000256" key="12">
    <source>
        <dbReference type="ARBA" id="ARBA00068460"/>
    </source>
</evidence>
<keyword evidence="3 14" id="KW-0812">Transmembrane</keyword>
<dbReference type="FunFam" id="2.60.40.10:FF:001182">
    <property type="entry name" value="T-cell immunoreceptor with Ig and ITIM domains"/>
    <property type="match status" value="1"/>
</dbReference>
<dbReference type="InterPro" id="IPR013783">
    <property type="entry name" value="Ig-like_fold"/>
</dbReference>
<dbReference type="Proteomes" id="UP000472241">
    <property type="component" value="Unplaced"/>
</dbReference>
<comment type="subunit">
    <text evidence="11">Homodimer in cis; binds with high affinity to PVR, forming a heterotetrameric assembly of two TIGIT and two PVR molecules. Binds with lower affinity to NECTIN2 and NECTIN3. Interacts with GRB2. Interacts with NECTIN4.</text>
</comment>
<evidence type="ECO:0000256" key="13">
    <source>
        <dbReference type="ARBA" id="ARBA00079912"/>
    </source>
</evidence>
<keyword evidence="17" id="KW-1185">Reference proteome</keyword>